<gene>
    <name evidence="3" type="ORF">Enr13x_56070</name>
</gene>
<name>A0A518HXZ2_9BACT</name>
<organism evidence="3 4">
    <name type="scientific">Stieleria neptunia</name>
    <dbReference type="NCBI Taxonomy" id="2527979"/>
    <lineage>
        <taxon>Bacteria</taxon>
        <taxon>Pseudomonadati</taxon>
        <taxon>Planctomycetota</taxon>
        <taxon>Planctomycetia</taxon>
        <taxon>Pirellulales</taxon>
        <taxon>Pirellulaceae</taxon>
        <taxon>Stieleria</taxon>
    </lineage>
</organism>
<feature type="region of interest" description="Disordered" evidence="2">
    <location>
        <begin position="424"/>
        <end position="452"/>
    </location>
</feature>
<evidence type="ECO:0000256" key="1">
    <source>
        <dbReference type="ARBA" id="ARBA00022763"/>
    </source>
</evidence>
<accession>A0A518HXZ2</accession>
<protein>
    <submittedName>
        <fullName evidence="3">DNA polymerase IV</fullName>
    </submittedName>
</protein>
<dbReference type="InterPro" id="IPR050356">
    <property type="entry name" value="SulA_CellDiv_inhibitor"/>
</dbReference>
<dbReference type="PANTHER" id="PTHR35369:SF2">
    <property type="entry name" value="BLR3025 PROTEIN"/>
    <property type="match status" value="1"/>
</dbReference>
<keyword evidence="1" id="KW-0227">DNA damage</keyword>
<dbReference type="GO" id="GO:0006281">
    <property type="term" value="P:DNA repair"/>
    <property type="evidence" value="ECO:0007669"/>
    <property type="project" value="TreeGrafter"/>
</dbReference>
<sequence>MQSEWRRDATPEPLLSDASQDNQTAPLILWKNDHRRGRLVVGCCAAARRLGVRTGIAIAQATELAGSAGVTPITAEHDPIADSIALGRVADALQHQISPLVAIETLGKRLWAGQVLLEPDTLFCDLSGVTHLFEHEAGILDATSRCLAELGLVGKLAIADHAAAAWALAHYAVHDPMVSTRGVDDLQHLSVNALRIESEIKHTLDRLGIETIGALLRLPRGGLAQRLGDGIVKRIAEVLGEVEVPLEIHHAEQQHHSSHELEYPTDDLEIVMDRVGRLAESVVASLVACQRGALRVACRLELVDAAPLSTVIGMFAPTQDQKHLHCLLNSSLESLRVASPITKLTLSVLQSGPLRTQQNALFADDAVAFADDAVSDRSLARLVDTLSGRLGRDAVLGVRLSENPLPEKAFRTYSLTDHRTRKTLRRLPSKQPTRRKTAGERSTFHAPRRDDARRRPMQLLRKPVRLTAIENSPAGPADPFQSLPAFRFEAALHRVAFFWGPERIETGWWDGPTIRRDYYRIETDAGRVWWVFQELKTGEWFLHGRFV</sequence>
<dbReference type="EMBL" id="CP037423">
    <property type="protein sequence ID" value="QDV45728.1"/>
    <property type="molecule type" value="Genomic_DNA"/>
</dbReference>
<dbReference type="AlphaFoldDB" id="A0A518HXZ2"/>
<feature type="compositionally biased region" description="Basic residues" evidence="2">
    <location>
        <begin position="424"/>
        <end position="436"/>
    </location>
</feature>
<reference evidence="3 4" key="1">
    <citation type="submission" date="2019-03" db="EMBL/GenBank/DDBJ databases">
        <title>Deep-cultivation of Planctomycetes and their phenomic and genomic characterization uncovers novel biology.</title>
        <authorList>
            <person name="Wiegand S."/>
            <person name="Jogler M."/>
            <person name="Boedeker C."/>
            <person name="Pinto D."/>
            <person name="Vollmers J."/>
            <person name="Rivas-Marin E."/>
            <person name="Kohn T."/>
            <person name="Peeters S.H."/>
            <person name="Heuer A."/>
            <person name="Rast P."/>
            <person name="Oberbeckmann S."/>
            <person name="Bunk B."/>
            <person name="Jeske O."/>
            <person name="Meyerdierks A."/>
            <person name="Storesund J.E."/>
            <person name="Kallscheuer N."/>
            <person name="Luecker S."/>
            <person name="Lage O.M."/>
            <person name="Pohl T."/>
            <person name="Merkel B.J."/>
            <person name="Hornburger P."/>
            <person name="Mueller R.-W."/>
            <person name="Bruemmer F."/>
            <person name="Labrenz M."/>
            <person name="Spormann A.M."/>
            <person name="Op den Camp H."/>
            <person name="Overmann J."/>
            <person name="Amann R."/>
            <person name="Jetten M.S.M."/>
            <person name="Mascher T."/>
            <person name="Medema M.H."/>
            <person name="Devos D.P."/>
            <person name="Kaster A.-K."/>
            <person name="Ovreas L."/>
            <person name="Rohde M."/>
            <person name="Galperin M.Y."/>
            <person name="Jogler C."/>
        </authorList>
    </citation>
    <scope>NUCLEOTIDE SEQUENCE [LARGE SCALE GENOMIC DNA]</scope>
    <source>
        <strain evidence="3 4">Enr13</strain>
    </source>
</reference>
<dbReference type="KEGG" id="snep:Enr13x_56070"/>
<dbReference type="PANTHER" id="PTHR35369">
    <property type="entry name" value="BLR3025 PROTEIN-RELATED"/>
    <property type="match status" value="1"/>
</dbReference>
<dbReference type="InterPro" id="IPR043502">
    <property type="entry name" value="DNA/RNA_pol_sf"/>
</dbReference>
<keyword evidence="4" id="KW-1185">Reference proteome</keyword>
<dbReference type="Proteomes" id="UP000319004">
    <property type="component" value="Chromosome"/>
</dbReference>
<feature type="compositionally biased region" description="Basic and acidic residues" evidence="2">
    <location>
        <begin position="437"/>
        <end position="452"/>
    </location>
</feature>
<proteinExistence type="predicted"/>
<dbReference type="SUPFAM" id="SSF56672">
    <property type="entry name" value="DNA/RNA polymerases"/>
    <property type="match status" value="1"/>
</dbReference>
<evidence type="ECO:0000313" key="4">
    <source>
        <dbReference type="Proteomes" id="UP000319004"/>
    </source>
</evidence>
<evidence type="ECO:0000256" key="2">
    <source>
        <dbReference type="SAM" id="MobiDB-lite"/>
    </source>
</evidence>
<evidence type="ECO:0000313" key="3">
    <source>
        <dbReference type="EMBL" id="QDV45728.1"/>
    </source>
</evidence>